<evidence type="ECO:0000259" key="9">
    <source>
        <dbReference type="PROSITE" id="PS50146"/>
    </source>
</evidence>
<evidence type="ECO:0000256" key="4">
    <source>
        <dbReference type="ARBA" id="ARBA00022771"/>
    </source>
</evidence>
<evidence type="ECO:0000256" key="5">
    <source>
        <dbReference type="ARBA" id="ARBA00022777"/>
    </source>
</evidence>
<dbReference type="InterPro" id="IPR001206">
    <property type="entry name" value="Diacylglycerol_kinase_cat_dom"/>
</dbReference>
<evidence type="ECO:0000313" key="11">
    <source>
        <dbReference type="Proteomes" id="UP000005408"/>
    </source>
</evidence>
<dbReference type="GO" id="GO:0016020">
    <property type="term" value="C:membrane"/>
    <property type="evidence" value="ECO:0007669"/>
    <property type="project" value="TreeGrafter"/>
</dbReference>
<dbReference type="InterPro" id="IPR050187">
    <property type="entry name" value="Lipid_Phosphate_FormReg"/>
</dbReference>
<dbReference type="EnsemblMetazoa" id="G739.1">
    <property type="protein sequence ID" value="G739.1:cds"/>
    <property type="gene ID" value="G739"/>
</dbReference>
<dbReference type="GO" id="GO:0042981">
    <property type="term" value="P:regulation of apoptotic process"/>
    <property type="evidence" value="ECO:0007669"/>
    <property type="project" value="UniProtKB-ARBA"/>
</dbReference>
<dbReference type="InterPro" id="IPR016064">
    <property type="entry name" value="NAD/diacylglycerol_kinase_sf"/>
</dbReference>
<dbReference type="EC" id="2.7.1.91" evidence="8"/>
<dbReference type="GO" id="GO:0008481">
    <property type="term" value="F:sphingosine kinase activity"/>
    <property type="evidence" value="ECO:0007669"/>
    <property type="project" value="UniProtKB-EC"/>
</dbReference>
<evidence type="ECO:0000256" key="7">
    <source>
        <dbReference type="ARBA" id="ARBA00023136"/>
    </source>
</evidence>
<dbReference type="OrthoDB" id="3853857at2759"/>
<dbReference type="GO" id="GO:0012505">
    <property type="term" value="C:endomembrane system"/>
    <property type="evidence" value="ECO:0007669"/>
    <property type="project" value="UniProtKB-SubCell"/>
</dbReference>
<dbReference type="AlphaFoldDB" id="A0A8W8NUV2"/>
<evidence type="ECO:0000256" key="3">
    <source>
        <dbReference type="ARBA" id="ARBA00022741"/>
    </source>
</evidence>
<sequence length="625" mass="69588">MEQNKVLLQGKFSVSSKPGKVYVVELTNQFLKFQDASCGRDTDAEGVIDLRDVIGCRINAGVNKQGRSTSCTCMNSSVVVDRSECLLSVYFCPKKKKNSLSQSYQRRHCTLTLGLSQYADYNSNKTVCEKWRKIILSLSTENNNDITFNTDIESCEVPLPRKLLVLINPFSGPGKALQIFQNGVSHMLEEADISFKLVVTEHAGHATEVMRSLDLSAWYGVVIVSGDGLIYEVINGLMSRSDWETAINFPIGCIPGGSGNALCLNINYLAGEPVDLNPILHSTFVLIKHRVIPMDLVLVQTQKTQLFSFLSITWGLIADIDFESERMRVLGASRFTLYFIKRVLSLRKYRAKISFLPVTPYDPDAKNQKERVRKFSKPRRFTMIRNSTTQNNLSSSVCENGVQGVYRRNGTAHSIQRFRSKSMPAVKDIDHDSQLTEDISGFEEHDNVMFSVDDTDECFSSSLPNGNPVKEDSTSTGSDNTFEEMVHTLSNDGQPIKASLLSPLEEEVPSNWVTIEDEFITACALYQPYLGPDNLASPESRLNDGQIHLLMIRSGIPKSALVNLFLTFETGDHVNSPYVEMVKVLAFRLEPSGTEGNIMVDGEHVDYGPIQGQVLPGIARIMGVQ</sequence>
<keyword evidence="11" id="KW-1185">Reference proteome</keyword>
<evidence type="ECO:0000256" key="6">
    <source>
        <dbReference type="ARBA" id="ARBA00022840"/>
    </source>
</evidence>
<proteinExistence type="predicted"/>
<keyword evidence="7" id="KW-0472">Membrane</keyword>
<dbReference type="InterPro" id="IPR045540">
    <property type="entry name" value="YegS/DAGK_C"/>
</dbReference>
<organism evidence="10 11">
    <name type="scientific">Magallana gigas</name>
    <name type="common">Pacific oyster</name>
    <name type="synonym">Crassostrea gigas</name>
    <dbReference type="NCBI Taxonomy" id="29159"/>
    <lineage>
        <taxon>Eukaryota</taxon>
        <taxon>Metazoa</taxon>
        <taxon>Spiralia</taxon>
        <taxon>Lophotrochozoa</taxon>
        <taxon>Mollusca</taxon>
        <taxon>Bivalvia</taxon>
        <taxon>Autobranchia</taxon>
        <taxon>Pteriomorphia</taxon>
        <taxon>Ostreida</taxon>
        <taxon>Ostreoidea</taxon>
        <taxon>Ostreidae</taxon>
        <taxon>Magallana</taxon>
    </lineage>
</organism>
<dbReference type="Pfam" id="PF19279">
    <property type="entry name" value="YegS_C"/>
    <property type="match status" value="1"/>
</dbReference>
<dbReference type="PANTHER" id="PTHR12358:SF112">
    <property type="entry name" value="LD11247P-RELATED"/>
    <property type="match status" value="1"/>
</dbReference>
<dbReference type="InterPro" id="IPR018247">
    <property type="entry name" value="EF_Hand_1_Ca_BS"/>
</dbReference>
<keyword evidence="5" id="KW-0418">Kinase</keyword>
<keyword evidence="3" id="KW-0547">Nucleotide-binding</keyword>
<evidence type="ECO:0000256" key="1">
    <source>
        <dbReference type="ARBA" id="ARBA00004308"/>
    </source>
</evidence>
<dbReference type="GO" id="GO:0008270">
    <property type="term" value="F:zinc ion binding"/>
    <property type="evidence" value="ECO:0007669"/>
    <property type="project" value="UniProtKB-KW"/>
</dbReference>
<keyword evidence="4" id="KW-0862">Zinc</keyword>
<protein>
    <recommendedName>
        <fullName evidence="8">sphingosine kinase</fullName>
        <ecNumber evidence="8">2.7.1.91</ecNumber>
    </recommendedName>
</protein>
<dbReference type="FunFam" id="3.40.50.10330:FF:000005">
    <property type="entry name" value="Sphingosine kinase 2"/>
    <property type="match status" value="1"/>
</dbReference>
<dbReference type="Proteomes" id="UP000005408">
    <property type="component" value="Unassembled WGS sequence"/>
</dbReference>
<dbReference type="InterPro" id="IPR017438">
    <property type="entry name" value="ATP-NAD_kinase_N"/>
</dbReference>
<dbReference type="PROSITE" id="PS00018">
    <property type="entry name" value="EF_HAND_1"/>
    <property type="match status" value="1"/>
</dbReference>
<evidence type="ECO:0000256" key="8">
    <source>
        <dbReference type="ARBA" id="ARBA00044037"/>
    </source>
</evidence>
<dbReference type="Gene3D" id="2.60.200.40">
    <property type="match status" value="1"/>
</dbReference>
<comment type="subcellular location">
    <subcellularLocation>
        <location evidence="1">Endomembrane system</location>
    </subcellularLocation>
</comment>
<dbReference type="SMART" id="SM00046">
    <property type="entry name" value="DAGKc"/>
    <property type="match status" value="1"/>
</dbReference>
<dbReference type="PROSITE" id="PS50146">
    <property type="entry name" value="DAGK"/>
    <property type="match status" value="1"/>
</dbReference>
<keyword evidence="2" id="KW-0808">Transferase</keyword>
<feature type="domain" description="DAGKc" evidence="9">
    <location>
        <begin position="158"/>
        <end position="303"/>
    </location>
</feature>
<accession>A0A8W8NUV2</accession>
<dbReference type="Pfam" id="PF00781">
    <property type="entry name" value="DAGK_cat"/>
    <property type="match status" value="1"/>
</dbReference>
<name>A0A8W8NUV2_MAGGI</name>
<dbReference type="SUPFAM" id="SSF111331">
    <property type="entry name" value="NAD kinase/diacylglycerol kinase-like"/>
    <property type="match status" value="1"/>
</dbReference>
<reference evidence="10" key="1">
    <citation type="submission" date="2022-08" db="UniProtKB">
        <authorList>
            <consortium name="EnsemblMetazoa"/>
        </authorList>
    </citation>
    <scope>IDENTIFICATION</scope>
    <source>
        <strain evidence="10">05x7-T-G4-1.051#20</strain>
    </source>
</reference>
<dbReference type="GO" id="GO:0005524">
    <property type="term" value="F:ATP binding"/>
    <property type="evidence" value="ECO:0007669"/>
    <property type="project" value="UniProtKB-KW"/>
</dbReference>
<evidence type="ECO:0000256" key="2">
    <source>
        <dbReference type="ARBA" id="ARBA00022679"/>
    </source>
</evidence>
<dbReference type="PANTHER" id="PTHR12358">
    <property type="entry name" value="SPHINGOSINE KINASE"/>
    <property type="match status" value="1"/>
</dbReference>
<keyword evidence="4" id="KW-0863">Zinc-finger</keyword>
<keyword evidence="4" id="KW-0479">Metal-binding</keyword>
<dbReference type="GO" id="GO:0005737">
    <property type="term" value="C:cytoplasm"/>
    <property type="evidence" value="ECO:0007669"/>
    <property type="project" value="TreeGrafter"/>
</dbReference>
<evidence type="ECO:0000313" key="10">
    <source>
        <dbReference type="EnsemblMetazoa" id="G739.1:cds"/>
    </source>
</evidence>
<dbReference type="GO" id="GO:0046512">
    <property type="term" value="P:sphingosine biosynthetic process"/>
    <property type="evidence" value="ECO:0007669"/>
    <property type="project" value="TreeGrafter"/>
</dbReference>
<dbReference type="Gene3D" id="3.40.50.10330">
    <property type="entry name" value="Probable inorganic polyphosphate/atp-NAD kinase, domain 1"/>
    <property type="match status" value="1"/>
</dbReference>
<keyword evidence="6" id="KW-0067">ATP-binding</keyword>